<dbReference type="AlphaFoldDB" id="A0A6J7BC91"/>
<feature type="transmembrane region" description="Helical" evidence="5">
    <location>
        <begin position="103"/>
        <end position="121"/>
    </location>
</feature>
<reference evidence="8" key="1">
    <citation type="submission" date="2020-05" db="EMBL/GenBank/DDBJ databases">
        <authorList>
            <person name="Chiriac C."/>
            <person name="Salcher M."/>
            <person name="Ghai R."/>
            <person name="Kavagutti S V."/>
        </authorList>
    </citation>
    <scope>NUCLEOTIDE SEQUENCE</scope>
</reference>
<evidence type="ECO:0000256" key="3">
    <source>
        <dbReference type="ARBA" id="ARBA00022989"/>
    </source>
</evidence>
<sequence>MMPYGVHMSSHTIHLILALILCLMFLLSGLMKASGNEKGLAGTRAVNVPDGLGRFTGALEALGALGILIGFKLTLFAWLGFVGLWLIMAGAIFFHFRAKDTKGAIPAFVVLVLLSVAIITINA</sequence>
<dbReference type="EMBL" id="CAEZXB010000007">
    <property type="protein sequence ID" value="CAB4673164.1"/>
    <property type="molecule type" value="Genomic_DNA"/>
</dbReference>
<keyword evidence="2 5" id="KW-0812">Transmembrane</keyword>
<protein>
    <submittedName>
        <fullName evidence="8">Unannotated protein</fullName>
    </submittedName>
</protein>
<proteinExistence type="predicted"/>
<dbReference type="GO" id="GO:0016020">
    <property type="term" value="C:membrane"/>
    <property type="evidence" value="ECO:0007669"/>
    <property type="project" value="UniProtKB-SubCell"/>
</dbReference>
<gene>
    <name evidence="6" type="ORF">UFOPK2342_00579</name>
    <name evidence="7" type="ORF">UFOPK2423_00878</name>
    <name evidence="8" type="ORF">UFOPK3266_00694</name>
</gene>
<evidence type="ECO:0000256" key="5">
    <source>
        <dbReference type="SAM" id="Phobius"/>
    </source>
</evidence>
<feature type="transmembrane region" description="Helical" evidence="5">
    <location>
        <begin position="52"/>
        <end position="69"/>
    </location>
</feature>
<dbReference type="EMBL" id="CAFBAA010000013">
    <property type="protein sequence ID" value="CAB4842665.1"/>
    <property type="molecule type" value="Genomic_DNA"/>
</dbReference>
<keyword evidence="3 5" id="KW-1133">Transmembrane helix</keyword>
<keyword evidence="4 5" id="KW-0472">Membrane</keyword>
<feature type="transmembrane region" description="Helical" evidence="5">
    <location>
        <begin position="75"/>
        <end position="96"/>
    </location>
</feature>
<evidence type="ECO:0000313" key="8">
    <source>
        <dbReference type="EMBL" id="CAB4842665.1"/>
    </source>
</evidence>
<comment type="subcellular location">
    <subcellularLocation>
        <location evidence="1">Membrane</location>
        <topology evidence="1">Multi-pass membrane protein</topology>
    </subcellularLocation>
</comment>
<dbReference type="EMBL" id="CAEZXN010000017">
    <property type="protein sequence ID" value="CAB4696088.1"/>
    <property type="molecule type" value="Genomic_DNA"/>
</dbReference>
<dbReference type="InterPro" id="IPR032808">
    <property type="entry name" value="DoxX"/>
</dbReference>
<evidence type="ECO:0000313" key="7">
    <source>
        <dbReference type="EMBL" id="CAB4696088.1"/>
    </source>
</evidence>
<dbReference type="Pfam" id="PF13564">
    <property type="entry name" value="DoxX_2"/>
    <property type="match status" value="1"/>
</dbReference>
<evidence type="ECO:0000313" key="6">
    <source>
        <dbReference type="EMBL" id="CAB4673164.1"/>
    </source>
</evidence>
<organism evidence="8">
    <name type="scientific">freshwater metagenome</name>
    <dbReference type="NCBI Taxonomy" id="449393"/>
    <lineage>
        <taxon>unclassified sequences</taxon>
        <taxon>metagenomes</taxon>
        <taxon>ecological metagenomes</taxon>
    </lineage>
</organism>
<evidence type="ECO:0000256" key="2">
    <source>
        <dbReference type="ARBA" id="ARBA00022692"/>
    </source>
</evidence>
<evidence type="ECO:0000256" key="4">
    <source>
        <dbReference type="ARBA" id="ARBA00023136"/>
    </source>
</evidence>
<feature type="transmembrane region" description="Helical" evidence="5">
    <location>
        <begin position="12"/>
        <end position="31"/>
    </location>
</feature>
<evidence type="ECO:0000256" key="1">
    <source>
        <dbReference type="ARBA" id="ARBA00004141"/>
    </source>
</evidence>
<accession>A0A6J7BC91</accession>
<name>A0A6J7BC91_9ZZZZ</name>